<accession>A0AAW6ZDN8</accession>
<feature type="transmembrane region" description="Helical" evidence="1">
    <location>
        <begin position="917"/>
        <end position="943"/>
    </location>
</feature>
<dbReference type="InterPro" id="IPR016024">
    <property type="entry name" value="ARM-type_fold"/>
</dbReference>
<dbReference type="PANTHER" id="PTHR37813">
    <property type="entry name" value="FELS-2 PROPHAGE PROTEIN"/>
    <property type="match status" value="1"/>
</dbReference>
<protein>
    <recommendedName>
        <fullName evidence="4">Phage-related protein</fullName>
    </recommendedName>
</protein>
<sequence>MKYWESYYHRHPLMVQVDADLNERSFMQARKRVKEILAGADTRVKIEAVVDKSNLARARREVKNAVKDITPTLQLDPAQVAKFSAQLKALAKMVPGRVSVPVQARPDLPSIAATRRAVESGVGRATIWRPVGAIWLPGTFDGLKNTFFRQFPYMKMWVWPEIDTDVLKSAARKATAALGDYFSGVKFQYQLDTRHGVSQARKAFNAAKMTIRTVLDRPGLVRDLHRVNKDVFAPARALVKLALDSRSVSATLGKIKAFRQATKAFSKIPIHLSAQANPKSVMMAVAQTRGVFRRAFRGKPAEFTAKLAKGSVGRVKAQLARLGTAVSFKVKPVLDKGAASKVALALKKTMGKQAIIRLGVDTKKATASLWKFYTKSGLRKLRRYNMQLGFVGMAQATKQLGSILSTTSKLTTVFATLGMGASSVLKWVGSIAQNIKAMGPALGAVAGIAASFGAGFLIAGVALKNAKTELAALEGPLKAVQGQINAAFWGEARVPVLENAQKLLAGLGPQIEAVAGAMGRFTAGIAQGAGNSMSSFNTVLDNTRAGFDILAVTGERFVETIMRIVAAGSDFFPRFAAWLDELSVKFENYIQQVSEGPGGLHGWIQGGIDAVVLFGSTLKNLFGLLGDVSGLAAGAGSGLAGFNAALVSIRETIASPEMQAGLTAMFAGAAEGSRALVGGINEIIAKLGEFGPQVGAIMQNVGTAFGTVGHLIANALGNDAVMGALEGLSSSFVVLVGALSPVVEKLVTGFAPILDKVTALVDQMAPGLADMVDVLGEMALVTFDAIADLAAIILPPLLDVINAILPQLLTMAQTLLPPLVGLIEQIMPVLTEIVQVVLQHLVDLYTPLIDPLTQLIETLLPPILELILVLLPPLAELIQAILPPLVAIIQALIPVLEVIINIVGAVLPPIVRVLSALIQAIVPVVQFVIDIFAALATVAVSVWNGIKATVSTAINAVSSVIKSVTSTISSVWSSVWNGIKAITTGAWNGIKNTFASAVGWASAKFAAIGNAIKAPITGAFNAIRSLWNSTIGRLSFTIPDWVPGLGGKGFSMPKLAEGGIITGPMVAMIGEKPRYSGGHVPEAVIPLPEIEPYLARALGNVMEGKTPIGGGGVVVQHLSVGLTGADVRDVRSLAEFVDMLNVESRMRNGVRA</sequence>
<dbReference type="Gene3D" id="1.20.120.20">
    <property type="entry name" value="Apolipoprotein"/>
    <property type="match status" value="1"/>
</dbReference>
<evidence type="ECO:0000313" key="2">
    <source>
        <dbReference type="EMBL" id="MDK8602116.1"/>
    </source>
</evidence>
<dbReference type="SUPFAM" id="SSF48371">
    <property type="entry name" value="ARM repeat"/>
    <property type="match status" value="1"/>
</dbReference>
<dbReference type="PANTHER" id="PTHR37813:SF1">
    <property type="entry name" value="FELS-2 PROPHAGE PROTEIN"/>
    <property type="match status" value="1"/>
</dbReference>
<evidence type="ECO:0000256" key="1">
    <source>
        <dbReference type="SAM" id="Phobius"/>
    </source>
</evidence>
<feature type="transmembrane region" description="Helical" evidence="1">
    <location>
        <begin position="885"/>
        <end position="911"/>
    </location>
</feature>
<reference evidence="2" key="1">
    <citation type="submission" date="2023-05" db="EMBL/GenBank/DDBJ databases">
        <title>Genomic Catalog of Human Bladder Bacteria.</title>
        <authorList>
            <person name="Du J."/>
        </authorList>
    </citation>
    <scope>NUCLEOTIDE SEQUENCE</scope>
    <source>
        <strain evidence="2">UMB1304A</strain>
    </source>
</reference>
<name>A0AAW6ZDN8_9ACTO</name>
<keyword evidence="1" id="KW-0472">Membrane</keyword>
<comment type="caution">
    <text evidence="2">The sequence shown here is derived from an EMBL/GenBank/DDBJ whole genome shotgun (WGS) entry which is preliminary data.</text>
</comment>
<feature type="transmembrane region" description="Helical" evidence="1">
    <location>
        <begin position="410"/>
        <end position="429"/>
    </location>
</feature>
<dbReference type="Proteomes" id="UP001225576">
    <property type="component" value="Unassembled WGS sequence"/>
</dbReference>
<feature type="transmembrane region" description="Helical" evidence="1">
    <location>
        <begin position="441"/>
        <end position="463"/>
    </location>
</feature>
<dbReference type="Pfam" id="PF05017">
    <property type="entry name" value="TMP"/>
    <property type="match status" value="3"/>
</dbReference>
<dbReference type="InterPro" id="IPR007713">
    <property type="entry name" value="TMP_rpt"/>
</dbReference>
<organism evidence="2 3">
    <name type="scientific">Trueperella bernardiae</name>
    <dbReference type="NCBI Taxonomy" id="59561"/>
    <lineage>
        <taxon>Bacteria</taxon>
        <taxon>Bacillati</taxon>
        <taxon>Actinomycetota</taxon>
        <taxon>Actinomycetes</taxon>
        <taxon>Actinomycetales</taxon>
        <taxon>Actinomycetaceae</taxon>
        <taxon>Trueperella</taxon>
    </lineage>
</organism>
<dbReference type="EMBL" id="JASPDQ010000014">
    <property type="protein sequence ID" value="MDK8602116.1"/>
    <property type="molecule type" value="Genomic_DNA"/>
</dbReference>
<evidence type="ECO:0000313" key="3">
    <source>
        <dbReference type="Proteomes" id="UP001225576"/>
    </source>
</evidence>
<gene>
    <name evidence="2" type="ORF">QP858_06570</name>
</gene>
<keyword evidence="1" id="KW-0812">Transmembrane</keyword>
<keyword evidence="1" id="KW-1133">Transmembrane helix</keyword>
<evidence type="ECO:0008006" key="4">
    <source>
        <dbReference type="Google" id="ProtNLM"/>
    </source>
</evidence>
<dbReference type="AlphaFoldDB" id="A0AAW6ZDN8"/>
<proteinExistence type="predicted"/>